<dbReference type="OrthoDB" id="9792579at2"/>
<keyword evidence="8" id="KW-1185">Reference proteome</keyword>
<evidence type="ECO:0000313" key="7">
    <source>
        <dbReference type="EMBL" id="PVZ93398.1"/>
    </source>
</evidence>
<dbReference type="GO" id="GO:0005886">
    <property type="term" value="C:plasma membrane"/>
    <property type="evidence" value="ECO:0007669"/>
    <property type="project" value="UniProtKB-SubCell"/>
</dbReference>
<evidence type="ECO:0000256" key="6">
    <source>
        <dbReference type="SAM" id="Phobius"/>
    </source>
</evidence>
<protein>
    <submittedName>
        <fullName evidence="7">ABC transporter permease</fullName>
    </submittedName>
</protein>
<dbReference type="EMBL" id="QEOP01000004">
    <property type="protein sequence ID" value="PVZ93398.1"/>
    <property type="molecule type" value="Genomic_DNA"/>
</dbReference>
<feature type="transmembrane region" description="Helical" evidence="6">
    <location>
        <begin position="12"/>
        <end position="32"/>
    </location>
</feature>
<evidence type="ECO:0000256" key="2">
    <source>
        <dbReference type="ARBA" id="ARBA00022475"/>
    </source>
</evidence>
<dbReference type="PANTHER" id="PTHR43370:SF1">
    <property type="entry name" value="GUANOSINE ABC TRANSPORTER PERMEASE PROTEIN NUPQ"/>
    <property type="match status" value="1"/>
</dbReference>
<keyword evidence="2" id="KW-1003">Cell membrane</keyword>
<feature type="transmembrane region" description="Helical" evidence="6">
    <location>
        <begin position="151"/>
        <end position="169"/>
    </location>
</feature>
<feature type="transmembrane region" description="Helical" evidence="6">
    <location>
        <begin position="278"/>
        <end position="296"/>
    </location>
</feature>
<evidence type="ECO:0000313" key="8">
    <source>
        <dbReference type="Proteomes" id="UP000244893"/>
    </source>
</evidence>
<sequence>MDLLIALFTPEMLRTGIGLTTPILFGAIASALSNRAGVLNLAIEAKMLIGAFVGLFALSATQSIPLAILFAAVAGASTGLLMAAAHAIKVDLIIFAIGLNLLAVELSVYLMRVLFGNVGVWRPEVPAMEKYDIPVIGDIPIIGPLVSGHNALVYLAFLAAIGYAVLFRYRAGRHLLAVGESPKAAAAAGISTGRVQTWALAASGALAGIGGSYLTVGDLGLFARNMTDGDGWIAVTAALLAMSRPRFIVPAALLFGFSDAFAIRLQSVTDLPQVVVQLIPFAATLLVLAFVGVRVMRAEKTLGMFRPPRRGIFERFRQAPRVGA</sequence>
<proteinExistence type="predicted"/>
<keyword evidence="5 6" id="KW-0472">Membrane</keyword>
<organism evidence="7 8">
    <name type="scientific">Amnibacterium flavum</name>
    <dbReference type="NCBI Taxonomy" id="2173173"/>
    <lineage>
        <taxon>Bacteria</taxon>
        <taxon>Bacillati</taxon>
        <taxon>Actinomycetota</taxon>
        <taxon>Actinomycetes</taxon>
        <taxon>Micrococcales</taxon>
        <taxon>Microbacteriaceae</taxon>
        <taxon>Amnibacterium</taxon>
    </lineage>
</organism>
<feature type="transmembrane region" description="Helical" evidence="6">
    <location>
        <begin position="92"/>
        <end position="115"/>
    </location>
</feature>
<dbReference type="RefSeq" id="WP_116757726.1">
    <property type="nucleotide sequence ID" value="NZ_JBHUEX010000001.1"/>
</dbReference>
<name>A0A2V1HLG3_9MICO</name>
<gene>
    <name evidence="7" type="ORF">DDQ50_15605</name>
</gene>
<dbReference type="CDD" id="cd06580">
    <property type="entry name" value="TM_PBP1_transp_TpRbsC_like"/>
    <property type="match status" value="1"/>
</dbReference>
<dbReference type="AlphaFoldDB" id="A0A2V1HLG3"/>
<comment type="caution">
    <text evidence="7">The sequence shown here is derived from an EMBL/GenBank/DDBJ whole genome shotgun (WGS) entry which is preliminary data.</text>
</comment>
<dbReference type="InterPro" id="IPR001851">
    <property type="entry name" value="ABC_transp_permease"/>
</dbReference>
<comment type="subcellular location">
    <subcellularLocation>
        <location evidence="1">Cell membrane</location>
        <topology evidence="1">Multi-pass membrane protein</topology>
    </subcellularLocation>
</comment>
<dbReference type="GO" id="GO:0022857">
    <property type="term" value="F:transmembrane transporter activity"/>
    <property type="evidence" value="ECO:0007669"/>
    <property type="project" value="InterPro"/>
</dbReference>
<evidence type="ECO:0000256" key="4">
    <source>
        <dbReference type="ARBA" id="ARBA00022989"/>
    </source>
</evidence>
<keyword evidence="4 6" id="KW-1133">Transmembrane helix</keyword>
<evidence type="ECO:0000256" key="3">
    <source>
        <dbReference type="ARBA" id="ARBA00022692"/>
    </source>
</evidence>
<feature type="transmembrane region" description="Helical" evidence="6">
    <location>
        <begin position="39"/>
        <end position="58"/>
    </location>
</feature>
<dbReference type="Proteomes" id="UP000244893">
    <property type="component" value="Unassembled WGS sequence"/>
</dbReference>
<evidence type="ECO:0000256" key="1">
    <source>
        <dbReference type="ARBA" id="ARBA00004651"/>
    </source>
</evidence>
<accession>A0A2V1HLG3</accession>
<feature type="transmembrane region" description="Helical" evidence="6">
    <location>
        <begin position="64"/>
        <end position="85"/>
    </location>
</feature>
<reference evidence="7 8" key="1">
    <citation type="submission" date="2018-05" db="EMBL/GenBank/DDBJ databases">
        <title>Amnibacterium sp. M8JJ-5, whole genome shotgun sequence.</title>
        <authorList>
            <person name="Tuo L."/>
        </authorList>
    </citation>
    <scope>NUCLEOTIDE SEQUENCE [LARGE SCALE GENOMIC DNA]</scope>
    <source>
        <strain evidence="7 8">M8JJ-5</strain>
    </source>
</reference>
<evidence type="ECO:0000256" key="5">
    <source>
        <dbReference type="ARBA" id="ARBA00023136"/>
    </source>
</evidence>
<dbReference type="Pfam" id="PF02653">
    <property type="entry name" value="BPD_transp_2"/>
    <property type="match status" value="1"/>
</dbReference>
<dbReference type="PANTHER" id="PTHR43370">
    <property type="entry name" value="SUGAR ABC TRANSPORTER INTEGRAL MEMBRANE PROTEIN-RELATED"/>
    <property type="match status" value="1"/>
</dbReference>
<keyword evidence="3 6" id="KW-0812">Transmembrane</keyword>